<accession>A0A370DSB0</accession>
<dbReference type="NCBIfam" id="TIGR03765">
    <property type="entry name" value="ICE_PFL_4695"/>
    <property type="match status" value="1"/>
</dbReference>
<dbReference type="AlphaFoldDB" id="A0A370DSB0"/>
<keyword evidence="2" id="KW-1185">Reference proteome</keyword>
<dbReference type="Proteomes" id="UP000254771">
    <property type="component" value="Unassembled WGS sequence"/>
</dbReference>
<dbReference type="InterPro" id="IPR021300">
    <property type="entry name" value="Integr_conj_element_PFL4695"/>
</dbReference>
<evidence type="ECO:0000313" key="2">
    <source>
        <dbReference type="Proteomes" id="UP000254771"/>
    </source>
</evidence>
<protein>
    <submittedName>
        <fullName evidence="1">Integrating conjugative element protein</fullName>
    </submittedName>
</protein>
<proteinExistence type="predicted"/>
<reference evidence="1 2" key="1">
    <citation type="journal article" date="2018" name="ISME J.">
        <title>Endosymbiont genomes yield clues of tubeworm success.</title>
        <authorList>
            <person name="Li Y."/>
            <person name="Liles M.R."/>
            <person name="Halanych K.M."/>
        </authorList>
    </citation>
    <scope>NUCLEOTIDE SEQUENCE [LARGE SCALE GENOMIC DNA]</scope>
    <source>
        <strain evidence="1">A1462</strain>
    </source>
</reference>
<organism evidence="1 2">
    <name type="scientific">endosymbiont of Escarpia spicata</name>
    <dbReference type="NCBI Taxonomy" id="2200908"/>
    <lineage>
        <taxon>Bacteria</taxon>
        <taxon>Pseudomonadati</taxon>
        <taxon>Pseudomonadota</taxon>
        <taxon>Gammaproteobacteria</taxon>
        <taxon>sulfur-oxidizing symbionts</taxon>
    </lineage>
</organism>
<gene>
    <name evidence="1" type="ORF">DIZ78_03895</name>
</gene>
<dbReference type="EMBL" id="QFXE01000005">
    <property type="protein sequence ID" value="RDH87952.1"/>
    <property type="molecule type" value="Genomic_DNA"/>
</dbReference>
<name>A0A370DSB0_9GAMM</name>
<evidence type="ECO:0000313" key="1">
    <source>
        <dbReference type="EMBL" id="RDH87952.1"/>
    </source>
</evidence>
<comment type="caution">
    <text evidence="1">The sequence shown here is derived from an EMBL/GenBank/DDBJ whole genome shotgun (WGS) entry which is preliminary data.</text>
</comment>
<dbReference type="Pfam" id="PF11072">
    <property type="entry name" value="DUF2859"/>
    <property type="match status" value="1"/>
</dbReference>
<sequence>MVVICLLVPVMAQADLTVIHDSGNTQPIAPFLEVFQTHDGLPQQSQAPTRPQLGAADPKAWLPIQSPGLTPGPVLARAHDRPFTRPFFMIGCDTRSQQWLQAHRDRLKEIGAVGMLVQAETMDDLRTIARLADGLSILPASGSDIAKALSVSHYPVLISAHGIEQ</sequence>